<feature type="region of interest" description="Disordered" evidence="1">
    <location>
        <begin position="118"/>
        <end position="151"/>
    </location>
</feature>
<sequence>MRRLIPAVAFAVLPFSAAAFPANGTYYSVCAEGGGPAEGAAVATLTFPELCFDGACCELFNPTRLRLLDEEFLYDGNCEDADGTFEARIYFGEGPEPDSMVVVLRGLGETLYSCEGGGAAGPVPANDAAADGDGSPEEDAAEDVEEEVTDQ</sequence>
<reference evidence="4" key="1">
    <citation type="journal article" date="2019" name="Int. J. Syst. Evol. Microbiol.">
        <title>The Global Catalogue of Microorganisms (GCM) 10K type strain sequencing project: providing services to taxonomists for standard genome sequencing and annotation.</title>
        <authorList>
            <consortium name="The Broad Institute Genomics Platform"/>
            <consortium name="The Broad Institute Genome Sequencing Center for Infectious Disease"/>
            <person name="Wu L."/>
            <person name="Ma J."/>
        </authorList>
    </citation>
    <scope>NUCLEOTIDE SEQUENCE [LARGE SCALE GENOMIC DNA]</scope>
    <source>
        <strain evidence="4">JCM 18015</strain>
    </source>
</reference>
<dbReference type="Proteomes" id="UP001499910">
    <property type="component" value="Unassembled WGS sequence"/>
</dbReference>
<feature type="compositionally biased region" description="Acidic residues" evidence="1">
    <location>
        <begin position="134"/>
        <end position="151"/>
    </location>
</feature>
<evidence type="ECO:0000256" key="2">
    <source>
        <dbReference type="SAM" id="SignalP"/>
    </source>
</evidence>
<dbReference type="EMBL" id="BAABHW010000005">
    <property type="protein sequence ID" value="GAA5079538.1"/>
    <property type="molecule type" value="Genomic_DNA"/>
</dbReference>
<name>A0ABP9LIZ7_9RHOB</name>
<protein>
    <submittedName>
        <fullName evidence="3">Uncharacterized protein</fullName>
    </submittedName>
</protein>
<feature type="compositionally biased region" description="Low complexity" evidence="1">
    <location>
        <begin position="121"/>
        <end position="133"/>
    </location>
</feature>
<keyword evidence="2" id="KW-0732">Signal</keyword>
<proteinExistence type="predicted"/>
<organism evidence="3 4">
    <name type="scientific">[Roseibacterium] beibuensis</name>
    <dbReference type="NCBI Taxonomy" id="1193142"/>
    <lineage>
        <taxon>Bacteria</taxon>
        <taxon>Pseudomonadati</taxon>
        <taxon>Pseudomonadota</taxon>
        <taxon>Alphaproteobacteria</taxon>
        <taxon>Rhodobacterales</taxon>
        <taxon>Roseobacteraceae</taxon>
        <taxon>Roseicyclus</taxon>
    </lineage>
</organism>
<accession>A0ABP9LIZ7</accession>
<feature type="signal peptide" evidence="2">
    <location>
        <begin position="1"/>
        <end position="21"/>
    </location>
</feature>
<gene>
    <name evidence="3" type="ORF">GCM10023209_31930</name>
</gene>
<keyword evidence="4" id="KW-1185">Reference proteome</keyword>
<feature type="chain" id="PRO_5045157279" evidence="2">
    <location>
        <begin position="22"/>
        <end position="151"/>
    </location>
</feature>
<comment type="caution">
    <text evidence="3">The sequence shown here is derived from an EMBL/GenBank/DDBJ whole genome shotgun (WGS) entry which is preliminary data.</text>
</comment>
<evidence type="ECO:0000256" key="1">
    <source>
        <dbReference type="SAM" id="MobiDB-lite"/>
    </source>
</evidence>
<evidence type="ECO:0000313" key="4">
    <source>
        <dbReference type="Proteomes" id="UP001499910"/>
    </source>
</evidence>
<dbReference type="RefSeq" id="WP_259552252.1">
    <property type="nucleotide sequence ID" value="NZ_BAABHW010000005.1"/>
</dbReference>
<evidence type="ECO:0000313" key="3">
    <source>
        <dbReference type="EMBL" id="GAA5079538.1"/>
    </source>
</evidence>